<reference evidence="2" key="1">
    <citation type="submission" date="2008-03" db="EMBL/GenBank/DDBJ databases">
        <title>Complete sequence of Thermoproteus neutrophilus V24Sta.</title>
        <authorList>
            <consortium name="US DOE Joint Genome Institute"/>
            <person name="Copeland A."/>
            <person name="Lucas S."/>
            <person name="Lapidus A."/>
            <person name="Glavina del Rio T."/>
            <person name="Dalin E."/>
            <person name="Tice H."/>
            <person name="Bruce D."/>
            <person name="Goodwin L."/>
            <person name="Pitluck S."/>
            <person name="Sims D."/>
            <person name="Brettin T."/>
            <person name="Detter J.C."/>
            <person name="Han C."/>
            <person name="Kuske C.R."/>
            <person name="Schmutz J."/>
            <person name="Larimer F."/>
            <person name="Land M."/>
            <person name="Hauser L."/>
            <person name="Kyrpides N."/>
            <person name="Mikhailova N."/>
            <person name="Biddle J.F."/>
            <person name="Zhang Z."/>
            <person name="Fitz-Gibbon S.T."/>
            <person name="Lowe T.M."/>
            <person name="Saltikov C."/>
            <person name="House C.H."/>
            <person name="Richardson P."/>
        </authorList>
    </citation>
    <scope>NUCLEOTIDE SEQUENCE [LARGE SCALE GENOMIC DNA]</scope>
    <source>
        <strain evidence="2">V24Sta</strain>
    </source>
</reference>
<dbReference type="Proteomes" id="UP000001694">
    <property type="component" value="Chromosome"/>
</dbReference>
<organism evidence="2 3">
    <name type="scientific">Pyrobaculum neutrophilum (strain DSM 2338 / JCM 9278 / NBRC 100436 / V24Sta)</name>
    <name type="common">Thermoproteus neutrophilus</name>
    <dbReference type="NCBI Taxonomy" id="444157"/>
    <lineage>
        <taxon>Archaea</taxon>
        <taxon>Thermoproteota</taxon>
        <taxon>Thermoprotei</taxon>
        <taxon>Thermoproteales</taxon>
        <taxon>Thermoproteaceae</taxon>
        <taxon>Pyrobaculum</taxon>
    </lineage>
</organism>
<feature type="transmembrane region" description="Helical" evidence="1">
    <location>
        <begin position="387"/>
        <end position="405"/>
    </location>
</feature>
<protein>
    <recommendedName>
        <fullName evidence="4">Polysaccharide biosynthesis protein</fullName>
    </recommendedName>
</protein>
<keyword evidence="3" id="KW-1185">Reference proteome</keyword>
<feature type="transmembrane region" description="Helical" evidence="1">
    <location>
        <begin position="188"/>
        <end position="210"/>
    </location>
</feature>
<dbReference type="STRING" id="444157.Tneu_0464"/>
<evidence type="ECO:0000256" key="1">
    <source>
        <dbReference type="SAM" id="Phobius"/>
    </source>
</evidence>
<feature type="transmembrane region" description="Helical" evidence="1">
    <location>
        <begin position="41"/>
        <end position="62"/>
    </location>
</feature>
<dbReference type="HOGENOM" id="CLU_653183_0_0_2"/>
<feature type="transmembrane region" description="Helical" evidence="1">
    <location>
        <begin position="288"/>
        <end position="311"/>
    </location>
</feature>
<name>B1YC98_PYRNV</name>
<evidence type="ECO:0008006" key="4">
    <source>
        <dbReference type="Google" id="ProtNLM"/>
    </source>
</evidence>
<dbReference type="OrthoDB" id="386882at2157"/>
<keyword evidence="1" id="KW-0812">Transmembrane</keyword>
<keyword evidence="1" id="KW-1133">Transmembrane helix</keyword>
<accession>B1YC98</accession>
<feature type="transmembrane region" description="Helical" evidence="1">
    <location>
        <begin position="257"/>
        <end position="276"/>
    </location>
</feature>
<feature type="transmembrane region" description="Helical" evidence="1">
    <location>
        <begin position="148"/>
        <end position="168"/>
    </location>
</feature>
<feature type="transmembrane region" description="Helical" evidence="1">
    <location>
        <begin position="331"/>
        <end position="352"/>
    </location>
</feature>
<dbReference type="AlphaFoldDB" id="B1YC98"/>
<dbReference type="RefSeq" id="WP_012349831.1">
    <property type="nucleotide sequence ID" value="NC_010525.1"/>
</dbReference>
<feature type="transmembrane region" description="Helical" evidence="1">
    <location>
        <begin position="7"/>
        <end position="29"/>
    </location>
</feature>
<feature type="transmembrane region" description="Helical" evidence="1">
    <location>
        <begin position="217"/>
        <end position="237"/>
    </location>
</feature>
<gene>
    <name evidence="2" type="ordered locus">Tneu_0464</name>
</gene>
<evidence type="ECO:0000313" key="3">
    <source>
        <dbReference type="Proteomes" id="UP000001694"/>
    </source>
</evidence>
<feature type="transmembrane region" description="Helical" evidence="1">
    <location>
        <begin position="74"/>
        <end position="98"/>
    </location>
</feature>
<proteinExistence type="predicted"/>
<keyword evidence="1" id="KW-0472">Membrane</keyword>
<dbReference type="EMBL" id="CP001014">
    <property type="protein sequence ID" value="ACB39411.1"/>
    <property type="molecule type" value="Genomic_DNA"/>
</dbReference>
<feature type="transmembrane region" description="Helical" evidence="1">
    <location>
        <begin position="364"/>
        <end position="381"/>
    </location>
</feature>
<feature type="transmembrane region" description="Helical" evidence="1">
    <location>
        <begin position="110"/>
        <end position="136"/>
    </location>
</feature>
<dbReference type="eggNOG" id="arCOG02214">
    <property type="taxonomic scope" value="Archaea"/>
</dbReference>
<evidence type="ECO:0000313" key="2">
    <source>
        <dbReference type="EMBL" id="ACB39411.1"/>
    </source>
</evidence>
<dbReference type="KEGG" id="tne:Tneu_0464"/>
<dbReference type="GeneID" id="6166090"/>
<sequence>MERAVKSAAWITAATAATTLSGLVFWSIAARLGGRAGLGAAAYEVAAANVASALLNIGLQSYTLRFVPERGGSALATAYVAAALLSLAGGGALAALGFDWAPLLLASSLFFGAAAGALVASGSSAGYFYSALVGAVLKLALPFAAPPLFAFTAASLASAVAAGIYAAARVGLSRPGGWGDFLAAGLSNYAVNFSVGFAVSLGVVVAGALGNTGQAGVLYLLAMAVLAASSVAGALAQASVPVMVEGGTSLAERGLRAALGVNVPLAVAAAGASPLLMSLLGREYAGEAASLAAAMPAVVELTAVSMASAVYNVERRWGDLAVLGAVGSASVATASALLPPGIALTAGFLPPFLLSLRSLPRRPLAGGLVLTAALAPLAYLLGPVGGLAAAAGAVAVLHISGLFRVGDYARLVKMVLSKAP</sequence>